<feature type="domain" description="BP74 N-terminal" evidence="1">
    <location>
        <begin position="36"/>
        <end position="140"/>
    </location>
</feature>
<evidence type="ECO:0000313" key="2">
    <source>
        <dbReference type="EMBL" id="URL57873.1"/>
    </source>
</evidence>
<dbReference type="PANTHER" id="PTHR35883">
    <property type="entry name" value="CYCLIC AMP-INDUCIBLE PROTEIN BP74-RELATED"/>
    <property type="match status" value="1"/>
</dbReference>
<protein>
    <submittedName>
        <fullName evidence="2">Calmodulin-binding protein</fullName>
    </submittedName>
</protein>
<gene>
    <name evidence="2" type="ORF">IM816_14835</name>
</gene>
<sequence>MAFTLFAGTAQAEVAYFSFVPTTGAQFGDWTRYTINPHEFVFGVTDPETIDRLRGVVTGASGTRGSERVTGTIVRGREWYNAEWPYHFEPSTVRLSKDVDIEVCDATPFYIEENLHLVGGDFLPAGFWCPWSVRLVREVSIAPPPDTPMR</sequence>
<organism evidence="2 3">
    <name type="scientific">Luteibacter flocculans</name>
    <dbReference type="NCBI Taxonomy" id="2780091"/>
    <lineage>
        <taxon>Bacteria</taxon>
        <taxon>Pseudomonadati</taxon>
        <taxon>Pseudomonadota</taxon>
        <taxon>Gammaproteobacteria</taxon>
        <taxon>Lysobacterales</taxon>
        <taxon>Rhodanobacteraceae</taxon>
        <taxon>Luteibacter</taxon>
    </lineage>
</organism>
<name>A0ABY4SYU0_9GAMM</name>
<accession>A0ABY4SYU0</accession>
<dbReference type="InterPro" id="IPR056422">
    <property type="entry name" value="BP74_N"/>
</dbReference>
<dbReference type="Pfam" id="PF23621">
    <property type="entry name" value="BP74_N"/>
    <property type="match status" value="1"/>
</dbReference>
<evidence type="ECO:0000313" key="3">
    <source>
        <dbReference type="Proteomes" id="UP001056681"/>
    </source>
</evidence>
<dbReference type="EMBL" id="CP063231">
    <property type="protein sequence ID" value="URL57873.1"/>
    <property type="molecule type" value="Genomic_DNA"/>
</dbReference>
<dbReference type="InterPro" id="IPR053344">
    <property type="entry name" value="cAMP-inducible_BP74-like"/>
</dbReference>
<reference evidence="2" key="1">
    <citation type="submission" date="2020-10" db="EMBL/GenBank/DDBJ databases">
        <title>Whole-genome sequence of Luteibacter sp. EIF3.</title>
        <authorList>
            <person name="Friedrich I."/>
            <person name="Hertel R."/>
            <person name="Daniel R."/>
        </authorList>
    </citation>
    <scope>NUCLEOTIDE SEQUENCE</scope>
    <source>
        <strain evidence="2">EIF3</strain>
    </source>
</reference>
<proteinExistence type="predicted"/>
<evidence type="ECO:0000259" key="1">
    <source>
        <dbReference type="Pfam" id="PF23621"/>
    </source>
</evidence>
<dbReference type="Proteomes" id="UP001056681">
    <property type="component" value="Chromosome"/>
</dbReference>
<dbReference type="PANTHER" id="PTHR35883:SF1">
    <property type="entry name" value="CALMODULIN-BINDING PROTEIN CAM-BP15-RELATED"/>
    <property type="match status" value="1"/>
</dbReference>
<dbReference type="RefSeq" id="WP_250338672.1">
    <property type="nucleotide sequence ID" value="NZ_CP063231.1"/>
</dbReference>
<keyword evidence="3" id="KW-1185">Reference proteome</keyword>